<comment type="caution">
    <text evidence="3">The sequence shown here is derived from an EMBL/GenBank/DDBJ whole genome shotgun (WGS) entry which is preliminary data.</text>
</comment>
<evidence type="ECO:0000313" key="4">
    <source>
        <dbReference type="Proteomes" id="UP000584374"/>
    </source>
</evidence>
<dbReference type="PANTHER" id="PTHR46797:SF1">
    <property type="entry name" value="METHYLPHOSPHONATE SYNTHASE"/>
    <property type="match status" value="1"/>
</dbReference>
<protein>
    <submittedName>
        <fullName evidence="3">Transcriptional regulator with XRE-family HTH domain</fullName>
    </submittedName>
</protein>
<dbReference type="SUPFAM" id="SSF47413">
    <property type="entry name" value="lambda repressor-like DNA-binding domains"/>
    <property type="match status" value="1"/>
</dbReference>
<keyword evidence="1" id="KW-0238">DNA-binding</keyword>
<dbReference type="RefSeq" id="WP_184733219.1">
    <property type="nucleotide sequence ID" value="NZ_JACHIW010000005.1"/>
</dbReference>
<dbReference type="Pfam" id="PF01381">
    <property type="entry name" value="HTH_3"/>
    <property type="match status" value="1"/>
</dbReference>
<dbReference type="EMBL" id="JACHIW010000005">
    <property type="protein sequence ID" value="MBB5160046.1"/>
    <property type="molecule type" value="Genomic_DNA"/>
</dbReference>
<dbReference type="GO" id="GO:0003700">
    <property type="term" value="F:DNA-binding transcription factor activity"/>
    <property type="evidence" value="ECO:0007669"/>
    <property type="project" value="TreeGrafter"/>
</dbReference>
<dbReference type="InterPro" id="IPR001387">
    <property type="entry name" value="Cro/C1-type_HTH"/>
</dbReference>
<dbReference type="SMART" id="SM00530">
    <property type="entry name" value="HTH_XRE"/>
    <property type="match status" value="1"/>
</dbReference>
<dbReference type="CDD" id="cd00093">
    <property type="entry name" value="HTH_XRE"/>
    <property type="match status" value="1"/>
</dbReference>
<accession>A0A840QHN4</accession>
<gene>
    <name evidence="3" type="ORF">BJ970_007647</name>
</gene>
<feature type="non-terminal residue" evidence="3">
    <location>
        <position position="82"/>
    </location>
</feature>
<dbReference type="Gene3D" id="1.10.260.40">
    <property type="entry name" value="lambda repressor-like DNA-binding domains"/>
    <property type="match status" value="1"/>
</dbReference>
<feature type="domain" description="HTH cro/C1-type" evidence="2">
    <location>
        <begin position="13"/>
        <end position="67"/>
    </location>
</feature>
<dbReference type="PROSITE" id="PS50943">
    <property type="entry name" value="HTH_CROC1"/>
    <property type="match status" value="1"/>
</dbReference>
<sequence>MTATGPEHIGSNMALRRKAKGLTQHAFAARIGISPSMLTKVERGEREASHSTVAAAARALRCTIEDLTGQPYVDNKRDKAVH</sequence>
<name>A0A840QHN4_9PSEU</name>
<dbReference type="PANTHER" id="PTHR46797">
    <property type="entry name" value="HTH-TYPE TRANSCRIPTIONAL REGULATOR"/>
    <property type="match status" value="1"/>
</dbReference>
<dbReference type="Proteomes" id="UP000584374">
    <property type="component" value="Unassembled WGS sequence"/>
</dbReference>
<proteinExistence type="predicted"/>
<organism evidence="3 4">
    <name type="scientific">Saccharopolyspora phatthalungensis</name>
    <dbReference type="NCBI Taxonomy" id="664693"/>
    <lineage>
        <taxon>Bacteria</taxon>
        <taxon>Bacillati</taxon>
        <taxon>Actinomycetota</taxon>
        <taxon>Actinomycetes</taxon>
        <taxon>Pseudonocardiales</taxon>
        <taxon>Pseudonocardiaceae</taxon>
        <taxon>Saccharopolyspora</taxon>
    </lineage>
</organism>
<reference evidence="3 4" key="1">
    <citation type="submission" date="2020-08" db="EMBL/GenBank/DDBJ databases">
        <title>Sequencing the genomes of 1000 actinobacteria strains.</title>
        <authorList>
            <person name="Klenk H.-P."/>
        </authorList>
    </citation>
    <scope>NUCLEOTIDE SEQUENCE [LARGE SCALE GENOMIC DNA]</scope>
    <source>
        <strain evidence="3 4">DSM 45584</strain>
    </source>
</reference>
<keyword evidence="4" id="KW-1185">Reference proteome</keyword>
<evidence type="ECO:0000259" key="2">
    <source>
        <dbReference type="PROSITE" id="PS50943"/>
    </source>
</evidence>
<dbReference type="InterPro" id="IPR010982">
    <property type="entry name" value="Lambda_DNA-bd_dom_sf"/>
</dbReference>
<evidence type="ECO:0000256" key="1">
    <source>
        <dbReference type="ARBA" id="ARBA00023125"/>
    </source>
</evidence>
<dbReference type="GO" id="GO:0003677">
    <property type="term" value="F:DNA binding"/>
    <property type="evidence" value="ECO:0007669"/>
    <property type="project" value="UniProtKB-KW"/>
</dbReference>
<dbReference type="AlphaFoldDB" id="A0A840QHN4"/>
<dbReference type="InterPro" id="IPR050807">
    <property type="entry name" value="TransReg_Diox_bact_type"/>
</dbReference>
<dbReference type="GO" id="GO:0005829">
    <property type="term" value="C:cytosol"/>
    <property type="evidence" value="ECO:0007669"/>
    <property type="project" value="TreeGrafter"/>
</dbReference>
<evidence type="ECO:0000313" key="3">
    <source>
        <dbReference type="EMBL" id="MBB5160046.1"/>
    </source>
</evidence>